<comment type="subcellular location">
    <subcellularLocation>
        <location evidence="1">Cell membrane</location>
        <topology evidence="1">Multi-pass membrane protein</topology>
    </subcellularLocation>
</comment>
<evidence type="ECO:0000256" key="2">
    <source>
        <dbReference type="ARBA" id="ARBA00022475"/>
    </source>
</evidence>
<name>A0ABR8X3H9_9MICO</name>
<feature type="transmembrane region" description="Helical" evidence="7">
    <location>
        <begin position="189"/>
        <end position="213"/>
    </location>
</feature>
<feature type="transmembrane region" description="Helical" evidence="7">
    <location>
        <begin position="250"/>
        <end position="283"/>
    </location>
</feature>
<feature type="transmembrane region" description="Helical" evidence="7">
    <location>
        <begin position="36"/>
        <end position="59"/>
    </location>
</feature>
<keyword evidence="2" id="KW-1003">Cell membrane</keyword>
<feature type="transmembrane region" description="Helical" evidence="7">
    <location>
        <begin position="220"/>
        <end position="244"/>
    </location>
</feature>
<dbReference type="RefSeq" id="WP_191766214.1">
    <property type="nucleotide sequence ID" value="NZ_JACSPM010000003.1"/>
</dbReference>
<keyword evidence="5 7" id="KW-0472">Membrane</keyword>
<keyword evidence="4 7" id="KW-1133">Transmembrane helix</keyword>
<evidence type="ECO:0000256" key="7">
    <source>
        <dbReference type="SAM" id="Phobius"/>
    </source>
</evidence>
<keyword evidence="6" id="KW-0175">Coiled coil</keyword>
<feature type="transmembrane region" description="Helical" evidence="7">
    <location>
        <begin position="145"/>
        <end position="169"/>
    </location>
</feature>
<feature type="transmembrane region" description="Helical" evidence="7">
    <location>
        <begin position="103"/>
        <end position="124"/>
    </location>
</feature>
<evidence type="ECO:0000256" key="3">
    <source>
        <dbReference type="ARBA" id="ARBA00022692"/>
    </source>
</evidence>
<dbReference type="PANTHER" id="PTHR30213:SF1">
    <property type="entry name" value="INNER MEMBRANE PROTEIN YHJD"/>
    <property type="match status" value="1"/>
</dbReference>
<evidence type="ECO:0000256" key="5">
    <source>
        <dbReference type="ARBA" id="ARBA00023136"/>
    </source>
</evidence>
<sequence>MADLMAKLTAWALSLRPVRVWFHYLERRGAMLADSITYRALFSVFAGVLLGFSFAALWLSGNPAAWQALVDTVDSAIPGLLGEDGLIEVDKIQAPAGLTLTGILSLVALVGAAIGAIGSLRAALRNLADEIHDDVFWVWVILRNLLLAIAIGGGFVLSAVVTFYGSTFIGWVGDWLGVQGFVADAATRALALIVVFLLDASLIALAFVVLSGVKARPRTLFAGALIGGIGLTVLQQLSGMFVAGAGSNPLLASFAALIALLLWFNLSAQVILLASTWIIVGVAEDVDRVRERHGAPTFEARRIKRAEDAVRVAAAELRLANEAAEKSRRAAEAKRA</sequence>
<evidence type="ECO:0000256" key="6">
    <source>
        <dbReference type="SAM" id="Coils"/>
    </source>
</evidence>
<dbReference type="EMBL" id="JACSPM010000003">
    <property type="protein sequence ID" value="MBD8023879.1"/>
    <property type="molecule type" value="Genomic_DNA"/>
</dbReference>
<reference evidence="8 9" key="1">
    <citation type="submission" date="2020-08" db="EMBL/GenBank/DDBJ databases">
        <title>A Genomic Blueprint of the Chicken Gut Microbiome.</title>
        <authorList>
            <person name="Gilroy R."/>
            <person name="Ravi A."/>
            <person name="Getino M."/>
            <person name="Pursley I."/>
            <person name="Horton D.L."/>
            <person name="Alikhan N.-F."/>
            <person name="Baker D."/>
            <person name="Gharbi K."/>
            <person name="Hall N."/>
            <person name="Watson M."/>
            <person name="Adriaenssens E.M."/>
            <person name="Foster-Nyarko E."/>
            <person name="Jarju S."/>
            <person name="Secka A."/>
            <person name="Antonio M."/>
            <person name="Oren A."/>
            <person name="Chaudhuri R."/>
            <person name="La Ragione R.M."/>
            <person name="Hildebrand F."/>
            <person name="Pallen M.J."/>
        </authorList>
    </citation>
    <scope>NUCLEOTIDE SEQUENCE [LARGE SCALE GENOMIC DNA]</scope>
    <source>
        <strain evidence="8 9">Sa1CUA4</strain>
    </source>
</reference>
<evidence type="ECO:0000313" key="8">
    <source>
        <dbReference type="EMBL" id="MBD8023879.1"/>
    </source>
</evidence>
<protein>
    <submittedName>
        <fullName evidence="8">YihY/virulence factor BrkB family protein</fullName>
    </submittedName>
</protein>
<keyword evidence="3 7" id="KW-0812">Transmembrane</keyword>
<gene>
    <name evidence="8" type="ORF">H9622_09770</name>
</gene>
<keyword evidence="9" id="KW-1185">Reference proteome</keyword>
<organism evidence="8 9">
    <name type="scientific">Microbacterium gallinarum</name>
    <dbReference type="NCBI Taxonomy" id="2762209"/>
    <lineage>
        <taxon>Bacteria</taxon>
        <taxon>Bacillati</taxon>
        <taxon>Actinomycetota</taxon>
        <taxon>Actinomycetes</taxon>
        <taxon>Micrococcales</taxon>
        <taxon>Microbacteriaceae</taxon>
        <taxon>Microbacterium</taxon>
    </lineage>
</organism>
<dbReference type="PANTHER" id="PTHR30213">
    <property type="entry name" value="INNER MEMBRANE PROTEIN YHJD"/>
    <property type="match status" value="1"/>
</dbReference>
<evidence type="ECO:0000256" key="4">
    <source>
        <dbReference type="ARBA" id="ARBA00022989"/>
    </source>
</evidence>
<proteinExistence type="predicted"/>
<evidence type="ECO:0000313" key="9">
    <source>
        <dbReference type="Proteomes" id="UP000602532"/>
    </source>
</evidence>
<evidence type="ECO:0000256" key="1">
    <source>
        <dbReference type="ARBA" id="ARBA00004651"/>
    </source>
</evidence>
<feature type="coiled-coil region" evidence="6">
    <location>
        <begin position="303"/>
        <end position="334"/>
    </location>
</feature>
<comment type="caution">
    <text evidence="8">The sequence shown here is derived from an EMBL/GenBank/DDBJ whole genome shotgun (WGS) entry which is preliminary data.</text>
</comment>
<accession>A0ABR8X3H9</accession>
<dbReference type="InterPro" id="IPR017039">
    <property type="entry name" value="Virul_fac_BrkB"/>
</dbReference>
<dbReference type="Proteomes" id="UP000602532">
    <property type="component" value="Unassembled WGS sequence"/>
</dbReference>
<dbReference type="Pfam" id="PF03631">
    <property type="entry name" value="Virul_fac_BrkB"/>
    <property type="match status" value="1"/>
</dbReference>